<accession>A0ABR2VYG2</accession>
<feature type="domain" description="Alcohol dehydrogenase-like C-terminal" evidence="5">
    <location>
        <begin position="18"/>
        <end position="136"/>
    </location>
</feature>
<dbReference type="InterPro" id="IPR036291">
    <property type="entry name" value="NAD(P)-bd_dom_sf"/>
</dbReference>
<organism evidence="6 7">
    <name type="scientific">Basidiobolus ranarum</name>
    <dbReference type="NCBI Taxonomy" id="34480"/>
    <lineage>
        <taxon>Eukaryota</taxon>
        <taxon>Fungi</taxon>
        <taxon>Fungi incertae sedis</taxon>
        <taxon>Zoopagomycota</taxon>
        <taxon>Entomophthoromycotina</taxon>
        <taxon>Basidiobolomycetes</taxon>
        <taxon>Basidiobolales</taxon>
        <taxon>Basidiobolaceae</taxon>
        <taxon>Basidiobolus</taxon>
    </lineage>
</organism>
<proteinExistence type="predicted"/>
<protein>
    <recommendedName>
        <fullName evidence="5">Alcohol dehydrogenase-like C-terminal domain-containing protein</fullName>
    </recommendedName>
</protein>
<reference evidence="6 7" key="1">
    <citation type="submission" date="2023-04" db="EMBL/GenBank/DDBJ databases">
        <title>Genome of Basidiobolus ranarum AG-B5.</title>
        <authorList>
            <person name="Stajich J.E."/>
            <person name="Carter-House D."/>
            <person name="Gryganskyi A."/>
        </authorList>
    </citation>
    <scope>NUCLEOTIDE SEQUENCE [LARGE SCALE GENOMIC DNA]</scope>
    <source>
        <strain evidence="6 7">AG-B5</strain>
    </source>
</reference>
<keyword evidence="3" id="KW-0862">Zinc</keyword>
<gene>
    <name evidence="6" type="ORF">K7432_009088</name>
</gene>
<evidence type="ECO:0000256" key="1">
    <source>
        <dbReference type="ARBA" id="ARBA00001947"/>
    </source>
</evidence>
<dbReference type="PANTHER" id="PTHR42940:SF7">
    <property type="entry name" value="ALCOHOL DEHYDROGENASE-LIKE N-TERMINAL DOMAIN-CONTAINING PROTEIN"/>
    <property type="match status" value="1"/>
</dbReference>
<evidence type="ECO:0000256" key="2">
    <source>
        <dbReference type="ARBA" id="ARBA00022723"/>
    </source>
</evidence>
<evidence type="ECO:0000313" key="6">
    <source>
        <dbReference type="EMBL" id="KAK9709361.1"/>
    </source>
</evidence>
<keyword evidence="4" id="KW-0560">Oxidoreductase</keyword>
<keyword evidence="7" id="KW-1185">Reference proteome</keyword>
<dbReference type="Gene3D" id="3.40.50.720">
    <property type="entry name" value="NAD(P)-binding Rossmann-like Domain"/>
    <property type="match status" value="1"/>
</dbReference>
<dbReference type="EMBL" id="JASJQH010007415">
    <property type="protein sequence ID" value="KAK9709361.1"/>
    <property type="molecule type" value="Genomic_DNA"/>
</dbReference>
<dbReference type="Gene3D" id="3.90.180.10">
    <property type="entry name" value="Medium-chain alcohol dehydrogenases, catalytic domain"/>
    <property type="match status" value="1"/>
</dbReference>
<dbReference type="SUPFAM" id="SSF51735">
    <property type="entry name" value="NAD(P)-binding Rossmann-fold domains"/>
    <property type="match status" value="1"/>
</dbReference>
<dbReference type="Proteomes" id="UP001479436">
    <property type="component" value="Unassembled WGS sequence"/>
</dbReference>
<dbReference type="Pfam" id="PF00107">
    <property type="entry name" value="ADH_zinc_N"/>
    <property type="match status" value="1"/>
</dbReference>
<evidence type="ECO:0000259" key="5">
    <source>
        <dbReference type="Pfam" id="PF00107"/>
    </source>
</evidence>
<keyword evidence="2" id="KW-0479">Metal-binding</keyword>
<evidence type="ECO:0000256" key="3">
    <source>
        <dbReference type="ARBA" id="ARBA00022833"/>
    </source>
</evidence>
<comment type="caution">
    <text evidence="6">The sequence shown here is derived from an EMBL/GenBank/DDBJ whole genome shotgun (WGS) entry which is preliminary data.</text>
</comment>
<sequence>MNNIHPGDIYGVVGIGGLSYLAIQYAKKFGYITVARSSSTNKKELASELGANIYIDQSSQDVVQELKKLGGAELIIVTAAGGELSEVIDRLAFDGTLLIVAMLPEPLKVDTVSLILKRAQIRRWPSGTQADAEDALNSSALSNTKPLILTYTLKQAKQTCEDMMSESQDSVQ</sequence>
<dbReference type="InterPro" id="IPR013149">
    <property type="entry name" value="ADH-like_C"/>
</dbReference>
<name>A0ABR2VYG2_9FUNG</name>
<dbReference type="PANTHER" id="PTHR42940">
    <property type="entry name" value="ALCOHOL DEHYDROGENASE 1-RELATED"/>
    <property type="match status" value="1"/>
</dbReference>
<comment type="cofactor">
    <cofactor evidence="1">
        <name>Zn(2+)</name>
        <dbReference type="ChEBI" id="CHEBI:29105"/>
    </cofactor>
</comment>
<evidence type="ECO:0000256" key="4">
    <source>
        <dbReference type="ARBA" id="ARBA00023002"/>
    </source>
</evidence>
<evidence type="ECO:0000313" key="7">
    <source>
        <dbReference type="Proteomes" id="UP001479436"/>
    </source>
</evidence>